<proteinExistence type="inferred from homology"/>
<organism evidence="5 7">
    <name type="scientific">Urochloa decumbens</name>
    <dbReference type="NCBI Taxonomy" id="240449"/>
    <lineage>
        <taxon>Eukaryota</taxon>
        <taxon>Viridiplantae</taxon>
        <taxon>Streptophyta</taxon>
        <taxon>Embryophyta</taxon>
        <taxon>Tracheophyta</taxon>
        <taxon>Spermatophyta</taxon>
        <taxon>Magnoliopsida</taxon>
        <taxon>Liliopsida</taxon>
        <taxon>Poales</taxon>
        <taxon>Poaceae</taxon>
        <taxon>PACMAD clade</taxon>
        <taxon>Panicoideae</taxon>
        <taxon>Panicodae</taxon>
        <taxon>Paniceae</taxon>
        <taxon>Melinidinae</taxon>
        <taxon>Urochloa</taxon>
    </lineage>
</organism>
<reference evidence="7" key="1">
    <citation type="submission" date="2024-06" db="EMBL/GenBank/DDBJ databases">
        <authorList>
            <person name="Ryan C."/>
        </authorList>
    </citation>
    <scope>NUCLEOTIDE SEQUENCE [LARGE SCALE GENOMIC DNA]</scope>
</reference>
<feature type="signal peptide" evidence="3">
    <location>
        <begin position="1"/>
        <end position="23"/>
    </location>
</feature>
<name>A0ABC8WYW6_9POAL</name>
<dbReference type="Proteomes" id="UP001497457">
    <property type="component" value="Chromosome 13rd"/>
</dbReference>
<dbReference type="EMBL" id="OZ075124">
    <property type="protein sequence ID" value="CAL4925629.1"/>
    <property type="molecule type" value="Genomic_DNA"/>
</dbReference>
<keyword evidence="7" id="KW-1185">Reference proteome</keyword>
<accession>A0ABC8WYW6</accession>
<evidence type="ECO:0000259" key="4">
    <source>
        <dbReference type="Pfam" id="PF24153"/>
    </source>
</evidence>
<feature type="chain" id="PRO_5044721214" description="Meg domain-containing protein" evidence="3">
    <location>
        <begin position="24"/>
        <end position="104"/>
    </location>
</feature>
<evidence type="ECO:0000256" key="1">
    <source>
        <dbReference type="ARBA" id="ARBA00010149"/>
    </source>
</evidence>
<dbReference type="EMBL" id="OZ075123">
    <property type="protein sequence ID" value="CAL4917304.1"/>
    <property type="molecule type" value="Genomic_DNA"/>
</dbReference>
<evidence type="ECO:0000256" key="3">
    <source>
        <dbReference type="SAM" id="SignalP"/>
    </source>
</evidence>
<sequence length="104" mass="11861">MNMRNRCGALILMFFLLAFPAQCRPHHQQLDAGAARRRVTNATLDESKVVVVFCSEFQCYTEEAFPTKERNCYCCLNQKPEVCYDTWNDCQAACPSCNPKCPPT</sequence>
<dbReference type="InterPro" id="IPR056205">
    <property type="entry name" value="Meg"/>
</dbReference>
<evidence type="ECO:0000313" key="7">
    <source>
        <dbReference type="Proteomes" id="UP001497457"/>
    </source>
</evidence>
<protein>
    <recommendedName>
        <fullName evidence="4">Meg domain-containing protein</fullName>
    </recommendedName>
</protein>
<keyword evidence="2" id="KW-1015">Disulfide bond</keyword>
<dbReference type="Pfam" id="PF24153">
    <property type="entry name" value="Meg"/>
    <property type="match status" value="1"/>
</dbReference>
<dbReference type="Proteomes" id="UP001497457">
    <property type="component" value="Chromosome 14rd"/>
</dbReference>
<reference evidence="5 7" key="2">
    <citation type="submission" date="2024-10" db="EMBL/GenBank/DDBJ databases">
        <authorList>
            <person name="Ryan C."/>
        </authorList>
    </citation>
    <scope>NUCLEOTIDE SEQUENCE [LARGE SCALE GENOMIC DNA]</scope>
</reference>
<evidence type="ECO:0000313" key="5">
    <source>
        <dbReference type="EMBL" id="CAL4917304.1"/>
    </source>
</evidence>
<evidence type="ECO:0000313" key="6">
    <source>
        <dbReference type="EMBL" id="CAL4925629.1"/>
    </source>
</evidence>
<feature type="domain" description="Meg" evidence="4">
    <location>
        <begin position="4"/>
        <end position="94"/>
    </location>
</feature>
<evidence type="ECO:0000256" key="2">
    <source>
        <dbReference type="ARBA" id="ARBA00023157"/>
    </source>
</evidence>
<comment type="similarity">
    <text evidence="1">Belongs to the MEG family.</text>
</comment>
<dbReference type="AlphaFoldDB" id="A0ABC8WYW6"/>
<gene>
    <name evidence="5" type="ORF">URODEC1_LOCUS18491</name>
    <name evidence="6" type="ORF">URODEC1_LOCUS23433</name>
</gene>
<keyword evidence="3" id="KW-0732">Signal</keyword>